<feature type="transmembrane region" description="Helical" evidence="1">
    <location>
        <begin position="32"/>
        <end position="57"/>
    </location>
</feature>
<feature type="transmembrane region" description="Helical" evidence="1">
    <location>
        <begin position="63"/>
        <end position="84"/>
    </location>
</feature>
<dbReference type="AlphaFoldDB" id="A0A5C3LUU6"/>
<proteinExistence type="predicted"/>
<dbReference type="Proteomes" id="UP000308652">
    <property type="component" value="Unassembled WGS sequence"/>
</dbReference>
<accession>A0A5C3LUU6</accession>
<keyword evidence="1" id="KW-0812">Transmembrane</keyword>
<keyword evidence="1" id="KW-1133">Transmembrane helix</keyword>
<evidence type="ECO:0000313" key="2">
    <source>
        <dbReference type="EMBL" id="TFK36173.1"/>
    </source>
</evidence>
<protein>
    <submittedName>
        <fullName evidence="2">Uncharacterized protein</fullName>
    </submittedName>
</protein>
<gene>
    <name evidence="2" type="ORF">BDQ12DRAFT_686958</name>
</gene>
<name>A0A5C3LUU6_9AGAR</name>
<feature type="transmembrane region" description="Helical" evidence="1">
    <location>
        <begin position="104"/>
        <end position="124"/>
    </location>
</feature>
<reference evidence="2 3" key="1">
    <citation type="journal article" date="2019" name="Nat. Ecol. Evol.">
        <title>Megaphylogeny resolves global patterns of mushroom evolution.</title>
        <authorList>
            <person name="Varga T."/>
            <person name="Krizsan K."/>
            <person name="Foldi C."/>
            <person name="Dima B."/>
            <person name="Sanchez-Garcia M."/>
            <person name="Sanchez-Ramirez S."/>
            <person name="Szollosi G.J."/>
            <person name="Szarkandi J.G."/>
            <person name="Papp V."/>
            <person name="Albert L."/>
            <person name="Andreopoulos W."/>
            <person name="Angelini C."/>
            <person name="Antonin V."/>
            <person name="Barry K.W."/>
            <person name="Bougher N.L."/>
            <person name="Buchanan P."/>
            <person name="Buyck B."/>
            <person name="Bense V."/>
            <person name="Catcheside P."/>
            <person name="Chovatia M."/>
            <person name="Cooper J."/>
            <person name="Damon W."/>
            <person name="Desjardin D."/>
            <person name="Finy P."/>
            <person name="Geml J."/>
            <person name="Haridas S."/>
            <person name="Hughes K."/>
            <person name="Justo A."/>
            <person name="Karasinski D."/>
            <person name="Kautmanova I."/>
            <person name="Kiss B."/>
            <person name="Kocsube S."/>
            <person name="Kotiranta H."/>
            <person name="LaButti K.M."/>
            <person name="Lechner B.E."/>
            <person name="Liimatainen K."/>
            <person name="Lipzen A."/>
            <person name="Lukacs Z."/>
            <person name="Mihaltcheva S."/>
            <person name="Morgado L.N."/>
            <person name="Niskanen T."/>
            <person name="Noordeloos M.E."/>
            <person name="Ohm R.A."/>
            <person name="Ortiz-Santana B."/>
            <person name="Ovrebo C."/>
            <person name="Racz N."/>
            <person name="Riley R."/>
            <person name="Savchenko A."/>
            <person name="Shiryaev A."/>
            <person name="Soop K."/>
            <person name="Spirin V."/>
            <person name="Szebenyi C."/>
            <person name="Tomsovsky M."/>
            <person name="Tulloss R.E."/>
            <person name="Uehling J."/>
            <person name="Grigoriev I.V."/>
            <person name="Vagvolgyi C."/>
            <person name="Papp T."/>
            <person name="Martin F.M."/>
            <person name="Miettinen O."/>
            <person name="Hibbett D.S."/>
            <person name="Nagy L.G."/>
        </authorList>
    </citation>
    <scope>NUCLEOTIDE SEQUENCE [LARGE SCALE GENOMIC DNA]</scope>
    <source>
        <strain evidence="2 3">CBS 166.37</strain>
    </source>
</reference>
<dbReference type="EMBL" id="ML213615">
    <property type="protein sequence ID" value="TFK36173.1"/>
    <property type="molecule type" value="Genomic_DNA"/>
</dbReference>
<sequence length="205" mass="23530">MHEQEEYSRQRRISTAFWNFVKKKIWRDCRTYYRFAFFTTILNSLLHLIIVVLSIIMLNLMDALRFSLLACFITGISVSIFYLLRFSNQSQSSSVFSHVQSHIFASSFIAFLLFAFSSFFHASYPFRICVSGKAQILLGIRCVLYKFMDGLSWVAPSSMVVAAWVLYFSALRFSGASPMPIIVGWRQVHISEVLEAEEEGAVSLP</sequence>
<evidence type="ECO:0000313" key="3">
    <source>
        <dbReference type="Proteomes" id="UP000308652"/>
    </source>
</evidence>
<organism evidence="2 3">
    <name type="scientific">Crucibulum laeve</name>
    <dbReference type="NCBI Taxonomy" id="68775"/>
    <lineage>
        <taxon>Eukaryota</taxon>
        <taxon>Fungi</taxon>
        <taxon>Dikarya</taxon>
        <taxon>Basidiomycota</taxon>
        <taxon>Agaricomycotina</taxon>
        <taxon>Agaricomycetes</taxon>
        <taxon>Agaricomycetidae</taxon>
        <taxon>Agaricales</taxon>
        <taxon>Agaricineae</taxon>
        <taxon>Nidulariaceae</taxon>
        <taxon>Crucibulum</taxon>
    </lineage>
</organism>
<evidence type="ECO:0000256" key="1">
    <source>
        <dbReference type="SAM" id="Phobius"/>
    </source>
</evidence>
<keyword evidence="1" id="KW-0472">Membrane</keyword>
<feature type="transmembrane region" description="Helical" evidence="1">
    <location>
        <begin position="153"/>
        <end position="171"/>
    </location>
</feature>
<keyword evidence="3" id="KW-1185">Reference proteome</keyword>
<dbReference type="OrthoDB" id="2899537at2759"/>